<dbReference type="PANTHER" id="PTHR34293:SF1">
    <property type="entry name" value="HTH-TYPE TRANSCRIPTIONAL REGULATOR TRMBL2"/>
    <property type="match status" value="1"/>
</dbReference>
<dbReference type="RefSeq" id="WP_115897566.1">
    <property type="nucleotide sequence ID" value="NZ_QUNG01000005.1"/>
</dbReference>
<dbReference type="EMBL" id="QUNG01000005">
    <property type="protein sequence ID" value="REG83891.1"/>
    <property type="molecule type" value="Genomic_DNA"/>
</dbReference>
<organism evidence="2 3">
    <name type="scientific">Marinomonas pollencensis</name>
    <dbReference type="NCBI Taxonomy" id="491954"/>
    <lineage>
        <taxon>Bacteria</taxon>
        <taxon>Pseudomonadati</taxon>
        <taxon>Pseudomonadota</taxon>
        <taxon>Gammaproteobacteria</taxon>
        <taxon>Oceanospirillales</taxon>
        <taxon>Oceanospirillaceae</taxon>
        <taxon>Marinomonas</taxon>
    </lineage>
</organism>
<keyword evidence="3" id="KW-1185">Reference proteome</keyword>
<gene>
    <name evidence="2" type="ORF">DFP81_105257</name>
</gene>
<protein>
    <submittedName>
        <fullName evidence="2">Sugar-specific transcriptional regulator TrmB</fullName>
    </submittedName>
</protein>
<dbReference type="Gene3D" id="1.10.10.10">
    <property type="entry name" value="Winged helix-like DNA-binding domain superfamily/Winged helix DNA-binding domain"/>
    <property type="match status" value="1"/>
</dbReference>
<dbReference type="OrthoDB" id="5724859at2"/>
<dbReference type="InterPro" id="IPR051797">
    <property type="entry name" value="TrmB-like"/>
</dbReference>
<dbReference type="InterPro" id="IPR036390">
    <property type="entry name" value="WH_DNA-bd_sf"/>
</dbReference>
<dbReference type="AlphaFoldDB" id="A0A3E0DM99"/>
<evidence type="ECO:0000259" key="1">
    <source>
        <dbReference type="Pfam" id="PF01978"/>
    </source>
</evidence>
<evidence type="ECO:0000313" key="2">
    <source>
        <dbReference type="EMBL" id="REG83891.1"/>
    </source>
</evidence>
<dbReference type="InterPro" id="IPR011991">
    <property type="entry name" value="ArsR-like_HTH"/>
</dbReference>
<reference evidence="2 3" key="1">
    <citation type="submission" date="2018-08" db="EMBL/GenBank/DDBJ databases">
        <title>Genomic Encyclopedia of Type Strains, Phase III (KMG-III): the genomes of soil and plant-associated and newly described type strains.</title>
        <authorList>
            <person name="Whitman W."/>
        </authorList>
    </citation>
    <scope>NUCLEOTIDE SEQUENCE [LARGE SCALE GENOMIC DNA]</scope>
    <source>
        <strain evidence="2 3">CECT 7375</strain>
    </source>
</reference>
<dbReference type="PANTHER" id="PTHR34293">
    <property type="entry name" value="HTH-TYPE TRANSCRIPTIONAL REGULATOR TRMBL2"/>
    <property type="match status" value="1"/>
</dbReference>
<name>A0A3E0DM99_9GAMM</name>
<sequence length="246" mass="27953">MTQNAFEQLGLTPRETQLYQTLLKLGPSSIRDIAEHSGINRGTAYEALKQLQSKGVISYFPKGKRRFFMAENPDILLSLAEDKRLQLDKTIESLKSTIIPNLSQQQPDYHHTDVRYYEGDDGIEWVLRDILNVVSQQDHKEYCVFSSKPIRPYLYRPFPNYTKQRIKLGINVKVIALGEGGEEAGLSERKWIKTEGPVDASYIAIYPPKCAIISLASNNFPSAVVLESKDIASAQQIIFDTLWKML</sequence>
<dbReference type="Proteomes" id="UP000256542">
    <property type="component" value="Unassembled WGS sequence"/>
</dbReference>
<proteinExistence type="predicted"/>
<comment type="caution">
    <text evidence="2">The sequence shown here is derived from an EMBL/GenBank/DDBJ whole genome shotgun (WGS) entry which is preliminary data.</text>
</comment>
<dbReference type="InterPro" id="IPR036388">
    <property type="entry name" value="WH-like_DNA-bd_sf"/>
</dbReference>
<feature type="domain" description="Transcription regulator TrmB N-terminal" evidence="1">
    <location>
        <begin position="8"/>
        <end position="67"/>
    </location>
</feature>
<dbReference type="GO" id="GO:0006355">
    <property type="term" value="P:regulation of DNA-templated transcription"/>
    <property type="evidence" value="ECO:0007669"/>
    <property type="project" value="UniProtKB-ARBA"/>
</dbReference>
<dbReference type="CDD" id="cd00090">
    <property type="entry name" value="HTH_ARSR"/>
    <property type="match status" value="1"/>
</dbReference>
<accession>A0A3E0DM99</accession>
<dbReference type="InterPro" id="IPR002831">
    <property type="entry name" value="Tscrpt_reg_TrmB_N"/>
</dbReference>
<dbReference type="SUPFAM" id="SSF46785">
    <property type="entry name" value="Winged helix' DNA-binding domain"/>
    <property type="match status" value="1"/>
</dbReference>
<evidence type="ECO:0000313" key="3">
    <source>
        <dbReference type="Proteomes" id="UP000256542"/>
    </source>
</evidence>
<dbReference type="Pfam" id="PF01978">
    <property type="entry name" value="TrmB"/>
    <property type="match status" value="1"/>
</dbReference>